<dbReference type="InterPro" id="IPR011042">
    <property type="entry name" value="6-blade_b-propeller_TolB-like"/>
</dbReference>
<protein>
    <recommendedName>
        <fullName evidence="6">Cytochrome c domain-containing protein</fullName>
    </recommendedName>
</protein>
<dbReference type="EMBL" id="BKAG01000004">
    <property type="protein sequence ID" value="GEP41660.1"/>
    <property type="molecule type" value="Genomic_DNA"/>
</dbReference>
<evidence type="ECO:0000256" key="4">
    <source>
        <dbReference type="PROSITE-ProRule" id="PRU00433"/>
    </source>
</evidence>
<dbReference type="InterPro" id="IPR036909">
    <property type="entry name" value="Cyt_c-like_dom_sf"/>
</dbReference>
<name>A0A512M4K4_9BACT</name>
<keyword evidence="3 4" id="KW-0408">Iron</keyword>
<reference evidence="7 8" key="1">
    <citation type="submission" date="2019-07" db="EMBL/GenBank/DDBJ databases">
        <title>Whole genome shotgun sequence of Brevifollis gellanilyticus NBRC 108608.</title>
        <authorList>
            <person name="Hosoyama A."/>
            <person name="Uohara A."/>
            <person name="Ohji S."/>
            <person name="Ichikawa N."/>
        </authorList>
    </citation>
    <scope>NUCLEOTIDE SEQUENCE [LARGE SCALE GENOMIC DNA]</scope>
    <source>
        <strain evidence="7 8">NBRC 108608</strain>
    </source>
</reference>
<dbReference type="InterPro" id="IPR009056">
    <property type="entry name" value="Cyt_c-like_dom"/>
</dbReference>
<dbReference type="NCBIfam" id="TIGR02603">
    <property type="entry name" value="CxxCH_TIGR02603"/>
    <property type="match status" value="1"/>
</dbReference>
<dbReference type="PANTHER" id="PTHR33546:SF1">
    <property type="entry name" value="LARGE, MULTIFUNCTIONAL SECRETED PROTEIN"/>
    <property type="match status" value="1"/>
</dbReference>
<dbReference type="Gene3D" id="1.10.760.10">
    <property type="entry name" value="Cytochrome c-like domain"/>
    <property type="match status" value="1"/>
</dbReference>
<sequence length="1177" mass="127769">MRIFRLSMKLILLTLLAPALALAAPKPLFQSKLITDKTPNHSVEIDVDVSQAKEMFLVVTDGGNGFGADWADWAEPRLIMADGSEKKLTEIEWKSATSGWAGVRVNSNTKGDQLRSAGQAIEYGIGTHANSVIAFNLPAGAKRFKARGALDEGGTKQGGGTSVEFRVYTENPGPIQASAEGGASHEAADSLEQLTVHPELTVQLFASEPMMLSPSSIDIDHRGRVWVCEVVNYRKHNGERKEGDRILILEDTDGDAKADKSTVFHQGADVNSAHGICVLGNRALISCGDDVFWLIDDNGDDKADRKELMFTKIGGAQHDHGIHAFHFGPDGRLYFNFGNAGKQLCDKAGNLITDIHGVKCTNQNNRPYQQGMVFRCELDGSNVEVLAWNFRNNWEVAVDSFGTMWQSDNDDDGNKGVRINYVMEFGNYGYSDEMTGEGWQIPRIGIESEIPQRHWHQNDPGVVPNVLITGAGSPTGMQIYEGGLLPKIFLGQPIHCDAGPNVVRAYVTQPDGAGYKAEITNILEGTKNRWFRPSDVAVAPDGSLIIADWYDPGVGGHGMGDVTRGRLFRVTTKAAEKYQSPGFKLETPEGAVSALMSPNEEQRYLAWKALEKFGKQSVAALEKAFNDTRLPAHYRARALWALESTYALQRVSSPNAAPNTEPPADQLKLETTLAAALADPDSNIHITAIRAARQLWQQKQPEKLIEFLSKVSPSSQAPELNRELSLAIRFDSSDQANALWNRLTSSTNDHDRWALEAWGISQDLHAESRWAALQKAADVKVTDLENWRAALHHPAQATSVGLMGANDVLKVHGLRALQLLSFKHREEVSKAALTIFLKADADTALAATALLDRNTITSNPEAKARLDSLLKPVIGKPEFIDLVQRLNLTGFEQELVDYITAHPDAVESVTAAKLLAANVGRTVAFLTKADTASAKKLIAALGKVSDRPSVAVLNQAFWPEKRDDVRRSMIEALALSSEGGRSILRWQGEGKLPENVKTTAAVALSRSTDGGLRDQASKDLPLPAALGAEKFPPLADLMKLTGDAAKGQAMFMQAGCVACHQVKGQFINFGPDLTQIGNKLSKDGLFTAILYPSAAVEHSFGGLNLTTKEGQIVMGYVISETGDELTLRVNGGATMPVKKSAITKKEEMKDSLMPPGLAAAIGPQGLADLVAWLQTLK</sequence>
<dbReference type="SMART" id="SM00776">
    <property type="entry name" value="NPCBM"/>
    <property type="match status" value="1"/>
</dbReference>
<dbReference type="SUPFAM" id="SSF50952">
    <property type="entry name" value="Soluble quinoprotein glucose dehydrogenase"/>
    <property type="match status" value="1"/>
</dbReference>
<keyword evidence="5" id="KW-0732">Signal</keyword>
<dbReference type="InterPro" id="IPR011989">
    <property type="entry name" value="ARM-like"/>
</dbReference>
<dbReference type="InterPro" id="IPR008979">
    <property type="entry name" value="Galactose-bd-like_sf"/>
</dbReference>
<dbReference type="InterPro" id="IPR011041">
    <property type="entry name" value="Quinoprot_gluc/sorb_DH_b-prop"/>
</dbReference>
<dbReference type="Proteomes" id="UP000321577">
    <property type="component" value="Unassembled WGS sequence"/>
</dbReference>
<feature type="signal peptide" evidence="5">
    <location>
        <begin position="1"/>
        <end position="23"/>
    </location>
</feature>
<dbReference type="GO" id="GO:0020037">
    <property type="term" value="F:heme binding"/>
    <property type="evidence" value="ECO:0007669"/>
    <property type="project" value="InterPro"/>
</dbReference>
<evidence type="ECO:0000256" key="3">
    <source>
        <dbReference type="ARBA" id="ARBA00023004"/>
    </source>
</evidence>
<dbReference type="AlphaFoldDB" id="A0A512M4K4"/>
<keyword evidence="2 4" id="KW-0479">Metal-binding</keyword>
<evidence type="ECO:0000256" key="5">
    <source>
        <dbReference type="SAM" id="SignalP"/>
    </source>
</evidence>
<feature type="chain" id="PRO_5021946691" description="Cytochrome c domain-containing protein" evidence="5">
    <location>
        <begin position="24"/>
        <end position="1177"/>
    </location>
</feature>
<dbReference type="InterPro" id="IPR013427">
    <property type="entry name" value="Haem-bd_dom_put"/>
</dbReference>
<dbReference type="InterPro" id="IPR055557">
    <property type="entry name" value="DUF7133"/>
</dbReference>
<dbReference type="OrthoDB" id="174880at2"/>
<accession>A0A512M4K4</accession>
<comment type="caution">
    <text evidence="7">The sequence shown here is derived from an EMBL/GenBank/DDBJ whole genome shotgun (WGS) entry which is preliminary data.</text>
</comment>
<organism evidence="7 8">
    <name type="scientific">Brevifollis gellanilyticus</name>
    <dbReference type="NCBI Taxonomy" id="748831"/>
    <lineage>
        <taxon>Bacteria</taxon>
        <taxon>Pseudomonadati</taxon>
        <taxon>Verrucomicrobiota</taxon>
        <taxon>Verrucomicrobiia</taxon>
        <taxon>Verrucomicrobiales</taxon>
        <taxon>Verrucomicrobiaceae</taxon>
    </lineage>
</organism>
<dbReference type="InterPro" id="IPR038637">
    <property type="entry name" value="NPCBM_sf"/>
</dbReference>
<dbReference type="PANTHER" id="PTHR33546">
    <property type="entry name" value="LARGE, MULTIFUNCTIONAL SECRETED PROTEIN-RELATED"/>
    <property type="match status" value="1"/>
</dbReference>
<dbReference type="Pfam" id="PF08305">
    <property type="entry name" value="NPCBM"/>
    <property type="match status" value="2"/>
</dbReference>
<keyword evidence="1 4" id="KW-0349">Heme</keyword>
<dbReference type="Gene3D" id="2.120.10.30">
    <property type="entry name" value="TolB, C-terminal domain"/>
    <property type="match status" value="1"/>
</dbReference>
<dbReference type="Pfam" id="PF23500">
    <property type="entry name" value="DUF7133"/>
    <property type="match status" value="1"/>
</dbReference>
<dbReference type="SUPFAM" id="SSF48371">
    <property type="entry name" value="ARM repeat"/>
    <property type="match status" value="1"/>
</dbReference>
<dbReference type="InterPro" id="IPR013222">
    <property type="entry name" value="Glyco_hyd_98_carb-bd"/>
</dbReference>
<dbReference type="SUPFAM" id="SSF46626">
    <property type="entry name" value="Cytochrome c"/>
    <property type="match status" value="1"/>
</dbReference>
<evidence type="ECO:0000256" key="1">
    <source>
        <dbReference type="ARBA" id="ARBA00022617"/>
    </source>
</evidence>
<gene>
    <name evidence="7" type="ORF">BGE01nite_09510</name>
</gene>
<dbReference type="InterPro" id="IPR016024">
    <property type="entry name" value="ARM-type_fold"/>
</dbReference>
<dbReference type="InterPro" id="IPR013428">
    <property type="entry name" value="Membrane-bound_put_N"/>
</dbReference>
<dbReference type="NCBIfam" id="TIGR02604">
    <property type="entry name" value="Piru_Ver_Nterm"/>
    <property type="match status" value="1"/>
</dbReference>
<evidence type="ECO:0000259" key="6">
    <source>
        <dbReference type="PROSITE" id="PS51007"/>
    </source>
</evidence>
<feature type="domain" description="Cytochrome c" evidence="6">
    <location>
        <begin position="1042"/>
        <end position="1177"/>
    </location>
</feature>
<dbReference type="Gene3D" id="2.60.120.1060">
    <property type="entry name" value="NPCBM/NEW2 domain"/>
    <property type="match status" value="2"/>
</dbReference>
<dbReference type="PROSITE" id="PS51007">
    <property type="entry name" value="CYTC"/>
    <property type="match status" value="1"/>
</dbReference>
<keyword evidence="8" id="KW-1185">Reference proteome</keyword>
<evidence type="ECO:0000256" key="2">
    <source>
        <dbReference type="ARBA" id="ARBA00022723"/>
    </source>
</evidence>
<dbReference type="SUPFAM" id="SSF49785">
    <property type="entry name" value="Galactose-binding domain-like"/>
    <property type="match status" value="2"/>
</dbReference>
<dbReference type="Pfam" id="PF00034">
    <property type="entry name" value="Cytochrom_C"/>
    <property type="match status" value="1"/>
</dbReference>
<dbReference type="GO" id="GO:0009055">
    <property type="term" value="F:electron transfer activity"/>
    <property type="evidence" value="ECO:0007669"/>
    <property type="project" value="InterPro"/>
</dbReference>
<evidence type="ECO:0000313" key="8">
    <source>
        <dbReference type="Proteomes" id="UP000321577"/>
    </source>
</evidence>
<dbReference type="GO" id="GO:0046872">
    <property type="term" value="F:metal ion binding"/>
    <property type="evidence" value="ECO:0007669"/>
    <property type="project" value="UniProtKB-KW"/>
</dbReference>
<proteinExistence type="predicted"/>
<evidence type="ECO:0000313" key="7">
    <source>
        <dbReference type="EMBL" id="GEP41660.1"/>
    </source>
</evidence>
<dbReference type="Gene3D" id="1.25.10.10">
    <property type="entry name" value="Leucine-rich Repeat Variant"/>
    <property type="match status" value="1"/>
</dbReference>